<feature type="compositionally biased region" description="Basic and acidic residues" evidence="2">
    <location>
        <begin position="337"/>
        <end position="371"/>
    </location>
</feature>
<evidence type="ECO:0000256" key="2">
    <source>
        <dbReference type="SAM" id="MobiDB-lite"/>
    </source>
</evidence>
<feature type="compositionally biased region" description="Basic and acidic residues" evidence="2">
    <location>
        <begin position="287"/>
        <end position="299"/>
    </location>
</feature>
<sequence length="634" mass="74443">MEPPPPPDHHFAPIDPHMEPLHDFVEDRFVDDPIHYEERIPNVQQRLDRLSLDGDVPETRPRAERLRSADLLPLPQDYLYYRLSKRGDDWSSCVKKPIPAPIEEIERKAKRSKGGDAPILEQLTKMPSLRRDMLDEVVRKANDKESGDAYWEVVYIKSKRVQTRRGKMEVPEMDVILARTRGRAKSRTKSFANSGERVKREVVKEKQYISDSYGRARKDSVMDKLEDPVANLPVFEADGRPRDDLGPMHFNNSNLPPHIAREMPLGTKLEKKKEKAEKRRRSRSRSKSRDRGVVHHEDGVFVVPDVHDFAGESADPATVDGMLGDEPMDRRGRRGQSPHEHPVVVEEDPRRSHSRHRPDGRSKSRPRKESVHFPNGRTRQYFDGGDGSSENSDTSHYGFVGEYESSTTSISTPGAIPRRGSLARGGRPDVEYKKHHPGPNRRLSYQEKPYHGEQHVILPVRPARRNSNAIYHDRPPEGRYERPSSRLVRRETAPPIPEDHQIVYHEPLPRTSERDLVPLRRSYTAREPILHQHPRDDEELYYRDEVDRQSYRAEGYQRDRVIEDHFNRREQELSARERELEIREDELRQLRRQRERELDRDREYYDDRDVRKERRESRQIFFDPKTGQAYYYND</sequence>
<feature type="region of interest" description="Disordered" evidence="2">
    <location>
        <begin position="311"/>
        <end position="445"/>
    </location>
</feature>
<feature type="compositionally biased region" description="Basic and acidic residues" evidence="2">
    <location>
        <begin position="471"/>
        <end position="487"/>
    </location>
</feature>
<gene>
    <name evidence="3" type="ORF">CLCR_05643</name>
</gene>
<feature type="coiled-coil region" evidence="1">
    <location>
        <begin position="570"/>
        <end position="600"/>
    </location>
</feature>
<dbReference type="OrthoDB" id="4159529at2759"/>
<dbReference type="Proteomes" id="UP000094526">
    <property type="component" value="Unassembled WGS sequence"/>
</dbReference>
<evidence type="ECO:0000313" key="3">
    <source>
        <dbReference type="EMBL" id="OCT45369.1"/>
    </source>
</evidence>
<dbReference type="AlphaFoldDB" id="A0A1C1CA68"/>
<dbReference type="VEuPathDB" id="FungiDB:CLCR_05643"/>
<accession>A0A1C1CA68</accession>
<reference evidence="4" key="1">
    <citation type="submission" date="2015-07" db="EMBL/GenBank/DDBJ databases">
        <authorList>
            <person name="Teixeira M.M."/>
            <person name="Souza R.C."/>
            <person name="Almeida L.G."/>
            <person name="Vicente V.A."/>
            <person name="de Hoog S."/>
            <person name="Bocca A.L."/>
            <person name="de Almeida S.R."/>
            <person name="Vasconcelos A.T."/>
            <person name="Felipe M.S."/>
        </authorList>
    </citation>
    <scope>NUCLEOTIDE SEQUENCE [LARGE SCALE GENOMIC DNA]</scope>
    <source>
        <strain evidence="4">KSF</strain>
    </source>
</reference>
<feature type="region of interest" description="Disordered" evidence="2">
    <location>
        <begin position="468"/>
        <end position="487"/>
    </location>
</feature>
<proteinExistence type="predicted"/>
<keyword evidence="1" id="KW-0175">Coiled coil</keyword>
<feature type="compositionally biased region" description="Basic and acidic residues" evidence="2">
    <location>
        <begin position="268"/>
        <end position="277"/>
    </location>
</feature>
<dbReference type="VEuPathDB" id="FungiDB:G647_08001"/>
<name>A0A1C1CA68_9EURO</name>
<organism evidence="3 4">
    <name type="scientific">Cladophialophora carrionii</name>
    <dbReference type="NCBI Taxonomy" id="86049"/>
    <lineage>
        <taxon>Eukaryota</taxon>
        <taxon>Fungi</taxon>
        <taxon>Dikarya</taxon>
        <taxon>Ascomycota</taxon>
        <taxon>Pezizomycotina</taxon>
        <taxon>Eurotiomycetes</taxon>
        <taxon>Chaetothyriomycetidae</taxon>
        <taxon>Chaetothyriales</taxon>
        <taxon>Herpotrichiellaceae</taxon>
        <taxon>Cladophialophora</taxon>
    </lineage>
</organism>
<dbReference type="STRING" id="86049.A0A1C1CA68"/>
<dbReference type="EMBL" id="LGRB01000020">
    <property type="protein sequence ID" value="OCT45369.1"/>
    <property type="molecule type" value="Genomic_DNA"/>
</dbReference>
<feature type="region of interest" description="Disordered" evidence="2">
    <location>
        <begin position="238"/>
        <end position="299"/>
    </location>
</feature>
<evidence type="ECO:0000256" key="1">
    <source>
        <dbReference type="SAM" id="Coils"/>
    </source>
</evidence>
<dbReference type="eggNOG" id="ENOG502T4Z4">
    <property type="taxonomic scope" value="Eukaryota"/>
</dbReference>
<protein>
    <submittedName>
        <fullName evidence="3">Uncharacterized protein</fullName>
    </submittedName>
</protein>
<comment type="caution">
    <text evidence="3">The sequence shown here is derived from an EMBL/GenBank/DDBJ whole genome shotgun (WGS) entry which is preliminary data.</text>
</comment>
<evidence type="ECO:0000313" key="4">
    <source>
        <dbReference type="Proteomes" id="UP000094526"/>
    </source>
</evidence>
<keyword evidence="4" id="KW-1185">Reference proteome</keyword>